<dbReference type="GO" id="GO:0046488">
    <property type="term" value="P:phosphatidylinositol metabolic process"/>
    <property type="evidence" value="ECO:0007669"/>
    <property type="project" value="InterPro"/>
</dbReference>
<dbReference type="Gene3D" id="3.30.810.10">
    <property type="entry name" value="2-Layer Sandwich"/>
    <property type="match status" value="1"/>
</dbReference>
<organism evidence="2 3">
    <name type="scientific">Miscanthus lutarioriparius</name>
    <dbReference type="NCBI Taxonomy" id="422564"/>
    <lineage>
        <taxon>Eukaryota</taxon>
        <taxon>Viridiplantae</taxon>
        <taxon>Streptophyta</taxon>
        <taxon>Embryophyta</taxon>
        <taxon>Tracheophyta</taxon>
        <taxon>Spermatophyta</taxon>
        <taxon>Magnoliopsida</taxon>
        <taxon>Liliopsida</taxon>
        <taxon>Poales</taxon>
        <taxon>Poaceae</taxon>
        <taxon>PACMAD clade</taxon>
        <taxon>Panicoideae</taxon>
        <taxon>Andropogonodae</taxon>
        <taxon>Andropogoneae</taxon>
        <taxon>Saccharinae</taxon>
        <taxon>Miscanthus</taxon>
    </lineage>
</organism>
<dbReference type="InterPro" id="IPR027483">
    <property type="entry name" value="PInositol-4-P-4/5-kinase_C_sf"/>
</dbReference>
<feature type="domain" description="PIPK" evidence="1">
    <location>
        <begin position="19"/>
        <end position="60"/>
    </location>
</feature>
<protein>
    <recommendedName>
        <fullName evidence="1">PIPK domain-containing protein</fullName>
    </recommendedName>
</protein>
<gene>
    <name evidence="2" type="ORF">NCGR_LOCUS59331</name>
</gene>
<evidence type="ECO:0000313" key="3">
    <source>
        <dbReference type="Proteomes" id="UP000604825"/>
    </source>
</evidence>
<keyword evidence="3" id="KW-1185">Reference proteome</keyword>
<evidence type="ECO:0000313" key="2">
    <source>
        <dbReference type="EMBL" id="CAD6335233.1"/>
    </source>
</evidence>
<accession>A0A811S2G3</accession>
<dbReference type="GO" id="GO:0052742">
    <property type="term" value="F:phosphatidylinositol kinase activity"/>
    <property type="evidence" value="ECO:0007669"/>
    <property type="project" value="InterPro"/>
</dbReference>
<dbReference type="OrthoDB" id="70770at2759"/>
<name>A0A811S2G3_9POAL</name>
<proteinExistence type="predicted"/>
<dbReference type="InterPro" id="IPR002498">
    <property type="entry name" value="PInositol-4-P-4/5-kinase_core"/>
</dbReference>
<dbReference type="Proteomes" id="UP000604825">
    <property type="component" value="Unassembled WGS sequence"/>
</dbReference>
<dbReference type="AlphaFoldDB" id="A0A811S2G3"/>
<dbReference type="EMBL" id="CAJGYO010000018">
    <property type="protein sequence ID" value="CAD6335233.1"/>
    <property type="molecule type" value="Genomic_DNA"/>
</dbReference>
<dbReference type="Pfam" id="PF01504">
    <property type="entry name" value="PIP5K"/>
    <property type="match status" value="1"/>
</dbReference>
<sequence>MPARAEQMVQDNDSEANGQEYNIRKKIEHAYKSIQYNSIVNICRGTQFYSERFLKFIQTIFPENS</sequence>
<dbReference type="SUPFAM" id="SSF56104">
    <property type="entry name" value="SAICAR synthase-like"/>
    <property type="match status" value="1"/>
</dbReference>
<comment type="caution">
    <text evidence="2">The sequence shown here is derived from an EMBL/GenBank/DDBJ whole genome shotgun (WGS) entry which is preliminary data.</text>
</comment>
<evidence type="ECO:0000259" key="1">
    <source>
        <dbReference type="Pfam" id="PF01504"/>
    </source>
</evidence>
<reference evidence="2" key="1">
    <citation type="submission" date="2020-10" db="EMBL/GenBank/DDBJ databases">
        <authorList>
            <person name="Han B."/>
            <person name="Lu T."/>
            <person name="Zhao Q."/>
            <person name="Huang X."/>
            <person name="Zhao Y."/>
        </authorList>
    </citation>
    <scope>NUCLEOTIDE SEQUENCE</scope>
</reference>